<comment type="subcellular location">
    <subcellularLocation>
        <location evidence="1 7">Endoplasmic reticulum membrane</location>
        <topology evidence="1 7">Multi-pass membrane protein</topology>
    </subcellularLocation>
</comment>
<dbReference type="HOGENOM" id="CLU_051898_5_2_1"/>
<evidence type="ECO:0000256" key="2">
    <source>
        <dbReference type="ARBA" id="ARBA00008917"/>
    </source>
</evidence>
<evidence type="ECO:0000256" key="6">
    <source>
        <dbReference type="ARBA" id="ARBA00023136"/>
    </source>
</evidence>
<feature type="transmembrane region" description="Helical" evidence="7">
    <location>
        <begin position="96"/>
        <end position="118"/>
    </location>
</feature>
<dbReference type="InterPro" id="IPR007599">
    <property type="entry name" value="DER1"/>
</dbReference>
<dbReference type="SUPFAM" id="SSF144091">
    <property type="entry name" value="Rhomboid-like"/>
    <property type="match status" value="1"/>
</dbReference>
<feature type="transmembrane region" description="Helical" evidence="7">
    <location>
        <begin position="21"/>
        <end position="43"/>
    </location>
</feature>
<evidence type="ECO:0000256" key="4">
    <source>
        <dbReference type="ARBA" id="ARBA00022824"/>
    </source>
</evidence>
<keyword evidence="9" id="KW-1185">Reference proteome</keyword>
<evidence type="ECO:0000256" key="3">
    <source>
        <dbReference type="ARBA" id="ARBA00022692"/>
    </source>
</evidence>
<feature type="transmembrane region" description="Helical" evidence="7">
    <location>
        <begin position="55"/>
        <end position="76"/>
    </location>
</feature>
<dbReference type="Pfam" id="PF04511">
    <property type="entry name" value="DER1"/>
    <property type="match status" value="1"/>
</dbReference>
<keyword evidence="3 7" id="KW-0812">Transmembrane</keyword>
<evidence type="ECO:0000313" key="9">
    <source>
        <dbReference type="Proteomes" id="UP000016927"/>
    </source>
</evidence>
<sequence>PMNDNRPFLAQFFSTPPITRALSISIIIIIVCIYIKLVSPYSLMYSPYFLKSGEFWRIFTCFLYFGNPSLDVLIHITFLYRYSRMLEEGFIYTSDYFWLVFIISSLLFFIANLFNIPLLASAFSSTITYIWTRKNPHAIVQIFGFISFPAFYLPFIVPLFMLVTEKKIMTEDLLGIVVGHLYFFFKDVYPKWGADVFKTPC</sequence>
<dbReference type="STRING" id="578461.R0KRV4"/>
<accession>R0KRV4</accession>
<comment type="similarity">
    <text evidence="2 7">Belongs to the derlin family.</text>
</comment>
<keyword evidence="6 7" id="KW-0472">Membrane</keyword>
<dbReference type="InterPro" id="IPR035952">
    <property type="entry name" value="Rhomboid-like_sf"/>
</dbReference>
<name>R0KRV4_NOSB1</name>
<comment type="function">
    <text evidence="7">May be involved in the degradation of misfolded endoplasmic reticulum (ER) luminal proteins.</text>
</comment>
<evidence type="ECO:0000313" key="8">
    <source>
        <dbReference type="EMBL" id="EOB13491.1"/>
    </source>
</evidence>
<dbReference type="PANTHER" id="PTHR11009">
    <property type="entry name" value="DER1-LIKE PROTEIN, DERLIN"/>
    <property type="match status" value="1"/>
</dbReference>
<protein>
    <recommendedName>
        <fullName evidence="7">Derlin</fullName>
    </recommendedName>
</protein>
<gene>
    <name evidence="8" type="primary">DERL2</name>
    <name evidence="8" type="ORF">NBO_71g0006</name>
</gene>
<dbReference type="OMA" id="FKSQYWR"/>
<evidence type="ECO:0000256" key="5">
    <source>
        <dbReference type="ARBA" id="ARBA00022989"/>
    </source>
</evidence>
<dbReference type="GO" id="GO:0006950">
    <property type="term" value="P:response to stress"/>
    <property type="evidence" value="ECO:0007669"/>
    <property type="project" value="UniProtKB-ARBA"/>
</dbReference>
<keyword evidence="5 7" id="KW-1133">Transmembrane helix</keyword>
<dbReference type="VEuPathDB" id="MicrosporidiaDB:NBO_71g0006"/>
<dbReference type="AlphaFoldDB" id="R0KRV4"/>
<reference evidence="8 9" key="1">
    <citation type="journal article" date="2013" name="BMC Genomics">
        <title>Comparative genomics of parasitic silkworm microsporidia reveal an association between genome expansion and host adaptation.</title>
        <authorList>
            <person name="Pan G."/>
            <person name="Xu J."/>
            <person name="Li T."/>
            <person name="Xia Q."/>
            <person name="Liu S.L."/>
            <person name="Zhang G."/>
            <person name="Li S."/>
            <person name="Li C."/>
            <person name="Liu H."/>
            <person name="Yang L."/>
            <person name="Liu T."/>
            <person name="Zhang X."/>
            <person name="Wu Z."/>
            <person name="Fan W."/>
            <person name="Dang X."/>
            <person name="Xiang H."/>
            <person name="Tao M."/>
            <person name="Li Y."/>
            <person name="Hu J."/>
            <person name="Li Z."/>
            <person name="Lin L."/>
            <person name="Luo J."/>
            <person name="Geng L."/>
            <person name="Wang L."/>
            <person name="Long M."/>
            <person name="Wan Y."/>
            <person name="He N."/>
            <person name="Zhang Z."/>
            <person name="Lu C."/>
            <person name="Keeling P.J."/>
            <person name="Wang J."/>
            <person name="Xiang Z."/>
            <person name="Zhou Z."/>
        </authorList>
    </citation>
    <scope>NUCLEOTIDE SEQUENCE [LARGE SCALE GENOMIC DNA]</scope>
    <source>
        <strain evidence="9">CQ1 / CVCC 102059</strain>
    </source>
</reference>
<proteinExistence type="inferred from homology"/>
<keyword evidence="4 7" id="KW-0256">Endoplasmic reticulum</keyword>
<dbReference type="Proteomes" id="UP000016927">
    <property type="component" value="Unassembled WGS sequence"/>
</dbReference>
<feature type="non-terminal residue" evidence="8">
    <location>
        <position position="1"/>
    </location>
</feature>
<dbReference type="OrthoDB" id="1716531at2759"/>
<evidence type="ECO:0000256" key="1">
    <source>
        <dbReference type="ARBA" id="ARBA00004477"/>
    </source>
</evidence>
<evidence type="ECO:0000256" key="7">
    <source>
        <dbReference type="RuleBase" id="RU363059"/>
    </source>
</evidence>
<feature type="transmembrane region" description="Helical" evidence="7">
    <location>
        <begin position="138"/>
        <end position="163"/>
    </location>
</feature>
<organism evidence="8 9">
    <name type="scientific">Nosema bombycis (strain CQ1 / CVCC 102059)</name>
    <name type="common">Microsporidian parasite</name>
    <name type="synonym">Pebrine of silkworm</name>
    <dbReference type="NCBI Taxonomy" id="578461"/>
    <lineage>
        <taxon>Eukaryota</taxon>
        <taxon>Fungi</taxon>
        <taxon>Fungi incertae sedis</taxon>
        <taxon>Microsporidia</taxon>
        <taxon>Nosematidae</taxon>
        <taxon>Nosema</taxon>
    </lineage>
</organism>
<feature type="non-terminal residue" evidence="8">
    <location>
        <position position="201"/>
    </location>
</feature>
<dbReference type="EMBL" id="KB908979">
    <property type="protein sequence ID" value="EOB13491.1"/>
    <property type="molecule type" value="Genomic_DNA"/>
</dbReference>
<dbReference type="GO" id="GO:0005789">
    <property type="term" value="C:endoplasmic reticulum membrane"/>
    <property type="evidence" value="ECO:0007669"/>
    <property type="project" value="UniProtKB-SubCell"/>
</dbReference>